<dbReference type="CDD" id="cd07890">
    <property type="entry name" value="CYTH-like_AC_IV-like"/>
    <property type="match status" value="1"/>
</dbReference>
<dbReference type="SUPFAM" id="SSF55154">
    <property type="entry name" value="CYTH-like phosphatases"/>
    <property type="match status" value="1"/>
</dbReference>
<name>A0ABP4H6A8_9PSEU</name>
<organism evidence="2 3">
    <name type="scientific">Prauserella halophila</name>
    <dbReference type="NCBI Taxonomy" id="185641"/>
    <lineage>
        <taxon>Bacteria</taxon>
        <taxon>Bacillati</taxon>
        <taxon>Actinomycetota</taxon>
        <taxon>Actinomycetes</taxon>
        <taxon>Pseudonocardiales</taxon>
        <taxon>Pseudonocardiaceae</taxon>
        <taxon>Prauserella</taxon>
    </lineage>
</organism>
<dbReference type="InterPro" id="IPR008173">
    <property type="entry name" value="Adenylyl_cyclase_CyaB"/>
</dbReference>
<sequence>MPVEAELTALVRDSDLVRATLGTFAPVERSTYADTYYDHPDRSLDARGYELRVRTVTTADRTRTVLTYKQPPVHDTGSKPEHETVVDDPDVLRETFLGLGLTVLIEFSKHCDNYRFTCGGRDLLATVVEIPELPGQTFLEVETAAEPHDVDAALDVVRSVLVDLGVADADLSTQSYTDRVAAQRAERARSEP</sequence>
<dbReference type="PROSITE" id="PS51707">
    <property type="entry name" value="CYTH"/>
    <property type="match status" value="1"/>
</dbReference>
<dbReference type="Proteomes" id="UP001500653">
    <property type="component" value="Unassembled WGS sequence"/>
</dbReference>
<feature type="domain" description="CYTH" evidence="1">
    <location>
        <begin position="2"/>
        <end position="182"/>
    </location>
</feature>
<evidence type="ECO:0000313" key="3">
    <source>
        <dbReference type="Proteomes" id="UP001500653"/>
    </source>
</evidence>
<dbReference type="PANTHER" id="PTHR21028">
    <property type="entry name" value="SI:CH211-156B7.4"/>
    <property type="match status" value="1"/>
</dbReference>
<dbReference type="Pfam" id="PF01928">
    <property type="entry name" value="CYTH"/>
    <property type="match status" value="1"/>
</dbReference>
<reference evidence="3" key="1">
    <citation type="journal article" date="2019" name="Int. J. Syst. Evol. Microbiol.">
        <title>The Global Catalogue of Microorganisms (GCM) 10K type strain sequencing project: providing services to taxonomists for standard genome sequencing and annotation.</title>
        <authorList>
            <consortium name="The Broad Institute Genomics Platform"/>
            <consortium name="The Broad Institute Genome Sequencing Center for Infectious Disease"/>
            <person name="Wu L."/>
            <person name="Ma J."/>
        </authorList>
    </citation>
    <scope>NUCLEOTIDE SEQUENCE [LARGE SCALE GENOMIC DNA]</scope>
    <source>
        <strain evidence="3">JCM 13023</strain>
    </source>
</reference>
<accession>A0ABP4H6A8</accession>
<comment type="caution">
    <text evidence="2">The sequence shown here is derived from an EMBL/GenBank/DDBJ whole genome shotgun (WGS) entry which is preliminary data.</text>
</comment>
<dbReference type="InterPro" id="IPR033469">
    <property type="entry name" value="CYTH-like_dom_sf"/>
</dbReference>
<evidence type="ECO:0000313" key="2">
    <source>
        <dbReference type="EMBL" id="GAA1249696.1"/>
    </source>
</evidence>
<evidence type="ECO:0000259" key="1">
    <source>
        <dbReference type="PROSITE" id="PS51707"/>
    </source>
</evidence>
<dbReference type="RefSeq" id="WP_253864333.1">
    <property type="nucleotide sequence ID" value="NZ_BAAALN010000018.1"/>
</dbReference>
<keyword evidence="3" id="KW-1185">Reference proteome</keyword>
<protein>
    <recommendedName>
        <fullName evidence="1">CYTH domain-containing protein</fullName>
    </recommendedName>
</protein>
<dbReference type="Gene3D" id="2.40.320.10">
    <property type="entry name" value="Hypothetical Protein Pfu-838710-001"/>
    <property type="match status" value="1"/>
</dbReference>
<dbReference type="PANTHER" id="PTHR21028:SF2">
    <property type="entry name" value="CYTH DOMAIN-CONTAINING PROTEIN"/>
    <property type="match status" value="1"/>
</dbReference>
<dbReference type="EMBL" id="BAAALN010000018">
    <property type="protein sequence ID" value="GAA1249696.1"/>
    <property type="molecule type" value="Genomic_DNA"/>
</dbReference>
<dbReference type="InterPro" id="IPR023577">
    <property type="entry name" value="CYTH_domain"/>
</dbReference>
<gene>
    <name evidence="2" type="ORF">GCM10009676_40250</name>
</gene>
<dbReference type="SMART" id="SM01118">
    <property type="entry name" value="CYTH"/>
    <property type="match status" value="1"/>
</dbReference>
<proteinExistence type="predicted"/>